<dbReference type="InterPro" id="IPR012309">
    <property type="entry name" value="DNA_ligase_ATP-dep_C"/>
</dbReference>
<dbReference type="GO" id="GO:0006281">
    <property type="term" value="P:DNA repair"/>
    <property type="evidence" value="ECO:0007669"/>
    <property type="project" value="InterPro"/>
</dbReference>
<reference evidence="3 4" key="1">
    <citation type="journal article" date="2016" name="Sci. Rep.">
        <title>Metabolic traits of an uncultured archaeal lineage -MSBL1- from brine pools of the Red Sea.</title>
        <authorList>
            <person name="Mwirichia R."/>
            <person name="Alam I."/>
            <person name="Rashid M."/>
            <person name="Vinu M."/>
            <person name="Ba-Alawi W."/>
            <person name="Anthony Kamau A."/>
            <person name="Kamanda Ngugi D."/>
            <person name="Goker M."/>
            <person name="Klenk H.P."/>
            <person name="Bajic V."/>
            <person name="Stingl U."/>
        </authorList>
    </citation>
    <scope>NUCLEOTIDE SEQUENCE [LARGE SCALE GENOMIC DNA]</scope>
    <source>
        <strain evidence="3">SCGC-AAA259E19</strain>
    </source>
</reference>
<proteinExistence type="predicted"/>
<dbReference type="InterPro" id="IPR012310">
    <property type="entry name" value="DNA_ligase_ATP-dep_cent"/>
</dbReference>
<evidence type="ECO:0000259" key="2">
    <source>
        <dbReference type="PROSITE" id="PS50160"/>
    </source>
</evidence>
<sequence length="236" mass="27659">MKRFRESTDEHLLEEIPTEIRFFDLLKLKETSLIDDKLSKRIEKMGTELPELTLTRRIRTEKEEEIEKFFQSCVDRGNEGIIAKNLNSSYHPGERGKDWLKLKKTGESLDLVITRAEYGHGKRHRWLSDYYLAAYDEDEGNFKEIGKTYKGLTDEEIKKITELLEEIEIDRKGRTVVVDPQIVVEVEYSNIFSGESSTYDSGYTLRFARIKKIREDLEPENADTLEKVSQLARKEK</sequence>
<dbReference type="GO" id="GO:0005524">
    <property type="term" value="F:ATP binding"/>
    <property type="evidence" value="ECO:0007669"/>
    <property type="project" value="InterPro"/>
</dbReference>
<dbReference type="GO" id="GO:0006273">
    <property type="term" value="P:lagging strand elongation"/>
    <property type="evidence" value="ECO:0007669"/>
    <property type="project" value="TreeGrafter"/>
</dbReference>
<dbReference type="Proteomes" id="UP000070284">
    <property type="component" value="Unassembled WGS sequence"/>
</dbReference>
<dbReference type="SUPFAM" id="SSF56091">
    <property type="entry name" value="DNA ligase/mRNA capping enzyme, catalytic domain"/>
    <property type="match status" value="1"/>
</dbReference>
<protein>
    <recommendedName>
        <fullName evidence="2">ATP-dependent DNA ligase family profile domain-containing protein</fullName>
    </recommendedName>
</protein>
<dbReference type="PANTHER" id="PTHR45674:SF7">
    <property type="entry name" value="DNA LIGASE"/>
    <property type="match status" value="1"/>
</dbReference>
<dbReference type="Gene3D" id="3.30.470.30">
    <property type="entry name" value="DNA ligase/mRNA capping enzyme"/>
    <property type="match status" value="1"/>
</dbReference>
<dbReference type="AlphaFoldDB" id="A0A133UM60"/>
<dbReference type="EMBL" id="LHXO01000018">
    <property type="protein sequence ID" value="KXA95325.1"/>
    <property type="molecule type" value="Genomic_DNA"/>
</dbReference>
<dbReference type="Gene3D" id="2.40.50.140">
    <property type="entry name" value="Nucleic acid-binding proteins"/>
    <property type="match status" value="1"/>
</dbReference>
<keyword evidence="1" id="KW-0436">Ligase</keyword>
<dbReference type="GO" id="GO:0003910">
    <property type="term" value="F:DNA ligase (ATP) activity"/>
    <property type="evidence" value="ECO:0007669"/>
    <property type="project" value="InterPro"/>
</dbReference>
<dbReference type="SUPFAM" id="SSF50249">
    <property type="entry name" value="Nucleic acid-binding proteins"/>
    <property type="match status" value="1"/>
</dbReference>
<gene>
    <name evidence="3" type="ORF">AKJ65_02020</name>
</gene>
<feature type="domain" description="ATP-dependent DNA ligase family profile" evidence="2">
    <location>
        <begin position="23"/>
        <end position="136"/>
    </location>
</feature>
<dbReference type="InterPro" id="IPR050191">
    <property type="entry name" value="ATP-dep_DNA_ligase"/>
</dbReference>
<name>A0A133UM60_9EURY</name>
<keyword evidence="4" id="KW-1185">Reference proteome</keyword>
<dbReference type="PANTHER" id="PTHR45674">
    <property type="entry name" value="DNA LIGASE 1/3 FAMILY MEMBER"/>
    <property type="match status" value="1"/>
</dbReference>
<evidence type="ECO:0000256" key="1">
    <source>
        <dbReference type="ARBA" id="ARBA00022598"/>
    </source>
</evidence>
<dbReference type="Pfam" id="PF01068">
    <property type="entry name" value="DNA_ligase_A_M"/>
    <property type="match status" value="1"/>
</dbReference>
<evidence type="ECO:0000313" key="3">
    <source>
        <dbReference type="EMBL" id="KXA95325.1"/>
    </source>
</evidence>
<organism evidence="3 4">
    <name type="scientific">candidate division MSBL1 archaeon SCGC-AAA259E19</name>
    <dbReference type="NCBI Taxonomy" id="1698264"/>
    <lineage>
        <taxon>Archaea</taxon>
        <taxon>Methanobacteriati</taxon>
        <taxon>Methanobacteriota</taxon>
        <taxon>candidate division MSBL1</taxon>
    </lineage>
</organism>
<dbReference type="GO" id="GO:0006310">
    <property type="term" value="P:DNA recombination"/>
    <property type="evidence" value="ECO:0007669"/>
    <property type="project" value="InterPro"/>
</dbReference>
<dbReference type="InterPro" id="IPR012340">
    <property type="entry name" value="NA-bd_OB-fold"/>
</dbReference>
<comment type="caution">
    <text evidence="3">The sequence shown here is derived from an EMBL/GenBank/DDBJ whole genome shotgun (WGS) entry which is preliminary data.</text>
</comment>
<evidence type="ECO:0000313" key="4">
    <source>
        <dbReference type="Proteomes" id="UP000070284"/>
    </source>
</evidence>
<dbReference type="Pfam" id="PF04679">
    <property type="entry name" value="DNA_ligase_A_C"/>
    <property type="match status" value="1"/>
</dbReference>
<dbReference type="PROSITE" id="PS50160">
    <property type="entry name" value="DNA_LIGASE_A3"/>
    <property type="match status" value="1"/>
</dbReference>
<accession>A0A133UM60</accession>